<dbReference type="EMBL" id="NIDN02000153">
    <property type="protein sequence ID" value="RLL95422.1"/>
    <property type="molecule type" value="Genomic_DNA"/>
</dbReference>
<feature type="compositionally biased region" description="Low complexity" evidence="1">
    <location>
        <begin position="128"/>
        <end position="147"/>
    </location>
</feature>
<name>A0A229YQ97_9EURO</name>
<dbReference type="AlphaFoldDB" id="A0A229YQ97"/>
<feature type="compositionally biased region" description="Gly residues" evidence="1">
    <location>
        <begin position="49"/>
        <end position="63"/>
    </location>
</feature>
<gene>
    <name evidence="2" type="ORF">CFD26_103618</name>
</gene>
<organism evidence="2 3">
    <name type="scientific">Aspergillus turcosus</name>
    <dbReference type="NCBI Taxonomy" id="1245748"/>
    <lineage>
        <taxon>Eukaryota</taxon>
        <taxon>Fungi</taxon>
        <taxon>Dikarya</taxon>
        <taxon>Ascomycota</taxon>
        <taxon>Pezizomycotina</taxon>
        <taxon>Eurotiomycetes</taxon>
        <taxon>Eurotiomycetidae</taxon>
        <taxon>Eurotiales</taxon>
        <taxon>Aspergillaceae</taxon>
        <taxon>Aspergillus</taxon>
        <taxon>Aspergillus subgen. Fumigati</taxon>
    </lineage>
</organism>
<keyword evidence="3" id="KW-1185">Reference proteome</keyword>
<feature type="compositionally biased region" description="Basic residues" evidence="1">
    <location>
        <begin position="165"/>
        <end position="177"/>
    </location>
</feature>
<feature type="compositionally biased region" description="Low complexity" evidence="1">
    <location>
        <begin position="14"/>
        <end position="31"/>
    </location>
</feature>
<dbReference type="Proteomes" id="UP000215289">
    <property type="component" value="Unassembled WGS sequence"/>
</dbReference>
<comment type="caution">
    <text evidence="2">The sequence shown here is derived from an EMBL/GenBank/DDBJ whole genome shotgun (WGS) entry which is preliminary data.</text>
</comment>
<protein>
    <submittedName>
        <fullName evidence="2">Uncharacterized protein</fullName>
    </submittedName>
</protein>
<evidence type="ECO:0000256" key="1">
    <source>
        <dbReference type="SAM" id="MobiDB-lite"/>
    </source>
</evidence>
<evidence type="ECO:0000313" key="3">
    <source>
        <dbReference type="Proteomes" id="UP000215289"/>
    </source>
</evidence>
<feature type="region of interest" description="Disordered" evidence="1">
    <location>
        <begin position="1"/>
        <end position="177"/>
    </location>
</feature>
<feature type="compositionally biased region" description="Pro residues" evidence="1">
    <location>
        <begin position="100"/>
        <end position="110"/>
    </location>
</feature>
<feature type="compositionally biased region" description="Basic residues" evidence="1">
    <location>
        <begin position="1"/>
        <end position="13"/>
    </location>
</feature>
<evidence type="ECO:0000313" key="2">
    <source>
        <dbReference type="EMBL" id="RLL95422.1"/>
    </source>
</evidence>
<accession>A0A229YQ97</accession>
<feature type="compositionally biased region" description="Low complexity" evidence="1">
    <location>
        <begin position="111"/>
        <end position="120"/>
    </location>
</feature>
<sequence>MARRRSSARRASRGRAPASRGSAATANAAPVRARRGRPAGRGRAASRAGRGGRASRGQRGGTLVGVVDPPPPERKNRGMRVIVDVSDTTALRSAPTTEPQSPPSPSPPFTPGFFQSLFLPPGTPLLPPWAGTQPPAAQTPPTGTTGTSLKQKRKQPIEETAATARPRRALKKVNYKI</sequence>
<proteinExistence type="predicted"/>
<reference evidence="2 3" key="1">
    <citation type="submission" date="2018-08" db="EMBL/GenBank/DDBJ databases">
        <title>Draft genome sequences of two Aspergillus turcosus clinical strains isolated from bronchoalveolar lavage fluid: one azole-susceptible and the other azole-resistant.</title>
        <authorList>
            <person name="Parent-Michaud M."/>
            <person name="Dufresne P.J."/>
            <person name="Fournier E."/>
            <person name="Martineau C."/>
            <person name="Moreira S."/>
            <person name="Perkins V."/>
            <person name="De Repentigny L."/>
            <person name="Dufresne S.F."/>
        </authorList>
    </citation>
    <scope>NUCLEOTIDE SEQUENCE [LARGE SCALE GENOMIC DNA]</scope>
    <source>
        <strain evidence="2">HMR AF 1038</strain>
    </source>
</reference>